<evidence type="ECO:0000256" key="3">
    <source>
        <dbReference type="ARBA" id="ARBA00012560"/>
    </source>
</evidence>
<name>A0A850HKE2_9FIRM</name>
<evidence type="ECO:0000313" key="14">
    <source>
        <dbReference type="Proteomes" id="UP000701680"/>
    </source>
</evidence>
<sequence>MKESGILMPVSALPSRTGIGELGAQTREFLKLLRENKVTIWQILPLNPVGYGNSPYQPYSSFAGDPVYISLDDMYEEGLLLERPPALRQNAKTVDYEGVRSWKEEYLRSAFLKFSFNADAEQKDTGYQEFEKQKWVHNYGVFQAFRKKNGGLCWNEWTEEERNWPENQYPLSDELEEEARYQIFVQYLFHHQWMKIKRTANDLGIRIMGDVPFYVGLDSADVWAGKDNFLLDTDGRPVFIAGVPPDYFSKTGQRWGNPIYDWEKLQKDDYKFWVERIGCSSQMFDLVRIDHFRAFDTFWKIPASCPTAIEGEWVEAPGYEVMDTLYEKIPGIQLVAEDLGLLRPEVLTLRDHYHLKGMKILVFSIDTDGKYAYDREEDRENMIFYTGTHDNDTLRQWYEGLTCPGRRKVRRFLARQGIRQGSVQDRLLAYIWKSCAEYVIVPMADILGLGKEGHLNTPGTVGSPNWEWRMPDMARLKSGLSKYRVGLSRKACKEPKRR</sequence>
<dbReference type="RefSeq" id="WP_173814970.1">
    <property type="nucleotide sequence ID" value="NZ_JAAITX010000007.1"/>
</dbReference>
<dbReference type="Pfam" id="PF02446">
    <property type="entry name" value="Glyco_hydro_77"/>
    <property type="match status" value="1"/>
</dbReference>
<dbReference type="EMBL" id="JAAITX010000007">
    <property type="protein sequence ID" value="NVH58974.1"/>
    <property type="molecule type" value="Genomic_DNA"/>
</dbReference>
<dbReference type="InterPro" id="IPR017853">
    <property type="entry name" value="GH"/>
</dbReference>
<comment type="caution">
    <text evidence="12">The sequence shown here is derived from an EMBL/GenBank/DDBJ whole genome shotgun (WGS) entry which is preliminary data.</text>
</comment>
<dbReference type="Proteomes" id="UP000701680">
    <property type="component" value="Unassembled WGS sequence"/>
</dbReference>
<dbReference type="GO" id="GO:0005975">
    <property type="term" value="P:carbohydrate metabolic process"/>
    <property type="evidence" value="ECO:0007669"/>
    <property type="project" value="InterPro"/>
</dbReference>
<dbReference type="SUPFAM" id="SSF51445">
    <property type="entry name" value="(Trans)glycosidases"/>
    <property type="match status" value="1"/>
</dbReference>
<evidence type="ECO:0000256" key="2">
    <source>
        <dbReference type="ARBA" id="ARBA00005684"/>
    </source>
</evidence>
<evidence type="ECO:0000256" key="6">
    <source>
        <dbReference type="ARBA" id="ARBA00022679"/>
    </source>
</evidence>
<dbReference type="GO" id="GO:0004134">
    <property type="term" value="F:4-alpha-glucanotransferase activity"/>
    <property type="evidence" value="ECO:0007669"/>
    <property type="project" value="UniProtKB-EC"/>
</dbReference>
<dbReference type="EMBL" id="JAAIUO010000007">
    <property type="protein sequence ID" value="NSK15201.1"/>
    <property type="molecule type" value="Genomic_DNA"/>
</dbReference>
<dbReference type="AlphaFoldDB" id="A0A850HKE2"/>
<keyword evidence="7 10" id="KW-0119">Carbohydrate metabolism</keyword>
<evidence type="ECO:0000313" key="11">
    <source>
        <dbReference type="EMBL" id="NSK15201.1"/>
    </source>
</evidence>
<keyword evidence="13" id="KW-1185">Reference proteome</keyword>
<evidence type="ECO:0000256" key="4">
    <source>
        <dbReference type="ARBA" id="ARBA00020295"/>
    </source>
</evidence>
<accession>A0A850HKE2</accession>
<reference evidence="13 14" key="1">
    <citation type="journal article" date="2020" name="Cell Host Microbe">
        <title>Functional and Genomic Variation between Human-Derived Isolates of Lachnospiraceae Reveals Inter- and Intra-Species Diversity.</title>
        <authorList>
            <person name="Sorbara M.T."/>
            <person name="Littmann E.R."/>
            <person name="Fontana E."/>
            <person name="Moody T.U."/>
            <person name="Kohout C.E."/>
            <person name="Gjonbalaj M."/>
            <person name="Eaton V."/>
            <person name="Seok R."/>
            <person name="Leiner I.M."/>
            <person name="Pamer E.G."/>
        </authorList>
    </citation>
    <scope>NUCLEOTIDE SEQUENCE [LARGE SCALE GENOMIC DNA]</scope>
    <source>
        <strain evidence="12 13">MSK.17.11</strain>
        <strain evidence="11 14">MSK.17.38</strain>
    </source>
</reference>
<dbReference type="Proteomes" id="UP000528555">
    <property type="component" value="Unassembled WGS sequence"/>
</dbReference>
<evidence type="ECO:0000313" key="12">
    <source>
        <dbReference type="EMBL" id="NVH58974.1"/>
    </source>
</evidence>
<dbReference type="NCBIfam" id="NF011080">
    <property type="entry name" value="PRK14508.1-3"/>
    <property type="match status" value="1"/>
</dbReference>
<comment type="catalytic activity">
    <reaction evidence="1 10">
        <text>Transfers a segment of a (1-&gt;4)-alpha-D-glucan to a new position in an acceptor, which may be glucose or a (1-&gt;4)-alpha-D-glucan.</text>
        <dbReference type="EC" id="2.4.1.25"/>
    </reaction>
</comment>
<dbReference type="PANTHER" id="PTHR32438">
    <property type="entry name" value="4-ALPHA-GLUCANOTRANSFERASE DPE1, CHLOROPLASTIC/AMYLOPLASTIC"/>
    <property type="match status" value="1"/>
</dbReference>
<evidence type="ECO:0000256" key="9">
    <source>
        <dbReference type="ARBA" id="ARBA00031501"/>
    </source>
</evidence>
<gene>
    <name evidence="12" type="primary">malQ</name>
    <name evidence="12" type="ORF">G5A66_10030</name>
    <name evidence="11" type="ORF">G5A75_10055</name>
</gene>
<protein>
    <recommendedName>
        <fullName evidence="4 10">4-alpha-glucanotransferase</fullName>
        <ecNumber evidence="3 10">2.4.1.25</ecNumber>
    </recommendedName>
    <alternativeName>
        <fullName evidence="8 10">Amylomaltase</fullName>
    </alternativeName>
    <alternativeName>
        <fullName evidence="9 10">Disproportionating enzyme</fullName>
    </alternativeName>
</protein>
<evidence type="ECO:0000256" key="5">
    <source>
        <dbReference type="ARBA" id="ARBA00022676"/>
    </source>
</evidence>
<evidence type="ECO:0000256" key="7">
    <source>
        <dbReference type="ARBA" id="ARBA00023277"/>
    </source>
</evidence>
<evidence type="ECO:0000256" key="10">
    <source>
        <dbReference type="RuleBase" id="RU361207"/>
    </source>
</evidence>
<evidence type="ECO:0000256" key="1">
    <source>
        <dbReference type="ARBA" id="ARBA00000439"/>
    </source>
</evidence>
<reference evidence="12" key="2">
    <citation type="submission" date="2020-02" db="EMBL/GenBank/DDBJ databases">
        <authorList>
            <person name="Littmann E."/>
            <person name="Sorbara M."/>
        </authorList>
    </citation>
    <scope>NUCLEOTIDE SEQUENCE</scope>
    <source>
        <strain evidence="12">MSK.17.11</strain>
        <strain evidence="11">MSK.17.38</strain>
    </source>
</reference>
<keyword evidence="5 10" id="KW-0328">Glycosyltransferase</keyword>
<dbReference type="Gene3D" id="3.20.20.80">
    <property type="entry name" value="Glycosidases"/>
    <property type="match status" value="1"/>
</dbReference>
<evidence type="ECO:0000313" key="13">
    <source>
        <dbReference type="Proteomes" id="UP000528555"/>
    </source>
</evidence>
<organism evidence="12 13">
    <name type="scientific">Dorea phocaeensis</name>
    <dbReference type="NCBI Taxonomy" id="2040291"/>
    <lineage>
        <taxon>Bacteria</taxon>
        <taxon>Bacillati</taxon>
        <taxon>Bacillota</taxon>
        <taxon>Clostridia</taxon>
        <taxon>Lachnospirales</taxon>
        <taxon>Lachnospiraceae</taxon>
        <taxon>Dorea</taxon>
    </lineage>
</organism>
<dbReference type="InterPro" id="IPR003385">
    <property type="entry name" value="Glyco_hydro_77"/>
</dbReference>
<dbReference type="EC" id="2.4.1.25" evidence="3 10"/>
<evidence type="ECO:0000256" key="8">
    <source>
        <dbReference type="ARBA" id="ARBA00031423"/>
    </source>
</evidence>
<keyword evidence="6 10" id="KW-0808">Transferase</keyword>
<comment type="similarity">
    <text evidence="2 10">Belongs to the disproportionating enzyme family.</text>
</comment>
<dbReference type="PANTHER" id="PTHR32438:SF5">
    <property type="entry name" value="4-ALPHA-GLUCANOTRANSFERASE DPE1, CHLOROPLASTIC_AMYLOPLASTIC"/>
    <property type="match status" value="1"/>
</dbReference>
<proteinExistence type="inferred from homology"/>
<dbReference type="NCBIfam" id="TIGR00217">
    <property type="entry name" value="malQ"/>
    <property type="match status" value="1"/>
</dbReference>
<dbReference type="NCBIfam" id="NF011079">
    <property type="entry name" value="PRK14508.1-2"/>
    <property type="match status" value="1"/>
</dbReference>